<evidence type="ECO:0008006" key="4">
    <source>
        <dbReference type="Google" id="ProtNLM"/>
    </source>
</evidence>
<gene>
    <name evidence="2" type="ORF">SAMN05660299_01710</name>
</gene>
<dbReference type="EMBL" id="FNHQ01000016">
    <property type="protein sequence ID" value="SDM89393.1"/>
    <property type="molecule type" value="Genomic_DNA"/>
</dbReference>
<reference evidence="2 3" key="1">
    <citation type="submission" date="2016-10" db="EMBL/GenBank/DDBJ databases">
        <authorList>
            <person name="de Groot N.N."/>
        </authorList>
    </citation>
    <scope>NUCLEOTIDE SEQUENCE [LARGE SCALE GENOMIC DNA]</scope>
    <source>
        <strain evidence="2 3">DSM 16981</strain>
    </source>
</reference>
<protein>
    <recommendedName>
        <fullName evidence="4">DUF932 domain-containing protein</fullName>
    </recommendedName>
</protein>
<dbReference type="Proteomes" id="UP000199309">
    <property type="component" value="Unassembled WGS sequence"/>
</dbReference>
<dbReference type="RefSeq" id="WP_143006415.1">
    <property type="nucleotide sequence ID" value="NZ_FNHQ01000016.1"/>
</dbReference>
<keyword evidence="3" id="KW-1185">Reference proteome</keyword>
<dbReference type="STRING" id="349095.SAMN05660299_01710"/>
<feature type="region of interest" description="Disordered" evidence="1">
    <location>
        <begin position="351"/>
        <end position="372"/>
    </location>
</feature>
<evidence type="ECO:0000313" key="2">
    <source>
        <dbReference type="EMBL" id="SDM89393.1"/>
    </source>
</evidence>
<dbReference type="AlphaFoldDB" id="A0A1G9WZ26"/>
<evidence type="ECO:0000256" key="1">
    <source>
        <dbReference type="SAM" id="MobiDB-lite"/>
    </source>
</evidence>
<dbReference type="OrthoDB" id="2679764at2"/>
<proteinExistence type="predicted"/>
<organism evidence="2 3">
    <name type="scientific">Megasphaera paucivorans</name>
    <dbReference type="NCBI Taxonomy" id="349095"/>
    <lineage>
        <taxon>Bacteria</taxon>
        <taxon>Bacillati</taxon>
        <taxon>Bacillota</taxon>
        <taxon>Negativicutes</taxon>
        <taxon>Veillonellales</taxon>
        <taxon>Veillonellaceae</taxon>
        <taxon>Megasphaera</taxon>
    </lineage>
</organism>
<sequence>MKQGRTLQEIGTELTRQRKSRKDFLADTRNLELETTDGVSKLAVLLGNTEKQYTVGPIAHQQIASRLQIPYRYYQKMQQEFPMLLDESVNGWFRQSPERRMVRVLDHSVRAFLSDRYRRLDHLELCSAVLPVIQEMKKAEITSCDVTDAHLYLKVINRKLKEEVAVGDVVQAGFVISNSEIGLGSLRVEPLVFRLVCKNGLIVKDYAQKKYHVGRQINEQPNDAYELYSDETLAQDDKAFFMKVQDIVRSAVDETKFHLSVRKLQEAKQIPLTHNPVEAVEVLADTFQLNQNERGDVLRQLFLGKDCSRYGLINAVTAASQLSKSYERATELERIGGELLAYPVPKTLLSGQQSTKPMRNVTPDLPRLTVVK</sequence>
<name>A0A1G9WZ26_9FIRM</name>
<dbReference type="Pfam" id="PF06067">
    <property type="entry name" value="DUF932"/>
    <property type="match status" value="1"/>
</dbReference>
<dbReference type="InterPro" id="IPR026325">
    <property type="entry name" value="DUF932"/>
</dbReference>
<evidence type="ECO:0000313" key="3">
    <source>
        <dbReference type="Proteomes" id="UP000199309"/>
    </source>
</evidence>
<accession>A0A1G9WZ26</accession>